<dbReference type="InterPro" id="IPR036388">
    <property type="entry name" value="WH-like_DNA-bd_sf"/>
</dbReference>
<dbReference type="Gene3D" id="1.10.10.10">
    <property type="entry name" value="Winged helix-like DNA-binding domain superfamily/Winged helix DNA-binding domain"/>
    <property type="match status" value="1"/>
</dbReference>
<evidence type="ECO:0000259" key="4">
    <source>
        <dbReference type="PROSITE" id="PS50987"/>
    </source>
</evidence>
<dbReference type="SMART" id="SM00418">
    <property type="entry name" value="HTH_ARSR"/>
    <property type="match status" value="1"/>
</dbReference>
<dbReference type="EMBL" id="CP058998">
    <property type="protein sequence ID" value="QLJ52722.1"/>
    <property type="molecule type" value="Genomic_DNA"/>
</dbReference>
<dbReference type="Pfam" id="PF01022">
    <property type="entry name" value="HTH_5"/>
    <property type="match status" value="1"/>
</dbReference>
<sequence length="93" mass="10578">MKNEVKILKALADETRIKIIQCLLEGEKCACSIVPNVNRAQPTVSQHLRILEEAGVLESRRVGTNIWYKIKSKKAKQIMEILDITKIKSKTKC</sequence>
<dbReference type="Proteomes" id="UP000510821">
    <property type="component" value="Chromosome"/>
</dbReference>
<organism evidence="5 6">
    <name type="scientific">Fermentimicrarchaeum limneticum</name>
    <dbReference type="NCBI Taxonomy" id="2795018"/>
    <lineage>
        <taxon>Archaea</taxon>
        <taxon>Candidatus Micrarchaeota</taxon>
        <taxon>Candidatus Fermentimicrarchaeales</taxon>
        <taxon>Candidatus Fermentimicrarchaeaceae</taxon>
        <taxon>Candidatus Fermentimicrarchaeum</taxon>
    </lineage>
</organism>
<evidence type="ECO:0000313" key="6">
    <source>
        <dbReference type="Proteomes" id="UP000510821"/>
    </source>
</evidence>
<gene>
    <name evidence="5" type="ORF">Sv326_0547</name>
</gene>
<dbReference type="SUPFAM" id="SSF46785">
    <property type="entry name" value="Winged helix' DNA-binding domain"/>
    <property type="match status" value="1"/>
</dbReference>
<keyword evidence="3" id="KW-0804">Transcription</keyword>
<dbReference type="GO" id="GO:0003677">
    <property type="term" value="F:DNA binding"/>
    <property type="evidence" value="ECO:0007669"/>
    <property type="project" value="UniProtKB-KW"/>
</dbReference>
<evidence type="ECO:0000256" key="1">
    <source>
        <dbReference type="ARBA" id="ARBA00023015"/>
    </source>
</evidence>
<dbReference type="PANTHER" id="PTHR33154">
    <property type="entry name" value="TRANSCRIPTIONAL REGULATOR, ARSR FAMILY"/>
    <property type="match status" value="1"/>
</dbReference>
<dbReference type="InterPro" id="IPR051081">
    <property type="entry name" value="HTH_MetalResp_TranReg"/>
</dbReference>
<reference evidence="6" key="1">
    <citation type="submission" date="2020-07" db="EMBL/GenBank/DDBJ databases">
        <title>Metabolic diversity and evolutionary history of the archaeal phylum ###Micrarchaeota### uncovered from a freshwater lake metagenome.</title>
        <authorList>
            <person name="Kadnikov V.V."/>
            <person name="Savvichev A.S."/>
            <person name="Mardanov A.V."/>
            <person name="Beletsky A.V."/>
            <person name="Chupakov A.V."/>
            <person name="Kokryatskaya N.M."/>
            <person name="Pimenov N.V."/>
            <person name="Ravin N.V."/>
        </authorList>
    </citation>
    <scope>NUCLEOTIDE SEQUENCE [LARGE SCALE GENOMIC DNA]</scope>
</reference>
<dbReference type="GO" id="GO:0003700">
    <property type="term" value="F:DNA-binding transcription factor activity"/>
    <property type="evidence" value="ECO:0007669"/>
    <property type="project" value="InterPro"/>
</dbReference>
<evidence type="ECO:0000256" key="2">
    <source>
        <dbReference type="ARBA" id="ARBA00023125"/>
    </source>
</evidence>
<name>A0A7D6BNN9_FERL1</name>
<protein>
    <submittedName>
        <fullName evidence="5">ArsR family transcriptional regulator</fullName>
    </submittedName>
</protein>
<dbReference type="InterPro" id="IPR011991">
    <property type="entry name" value="ArsR-like_HTH"/>
</dbReference>
<dbReference type="CDD" id="cd00090">
    <property type="entry name" value="HTH_ARSR"/>
    <property type="match status" value="1"/>
</dbReference>
<dbReference type="KEGG" id="flt:Sv326_0547"/>
<dbReference type="InterPro" id="IPR036390">
    <property type="entry name" value="WH_DNA-bd_sf"/>
</dbReference>
<keyword evidence="2" id="KW-0238">DNA-binding</keyword>
<dbReference type="PROSITE" id="PS50987">
    <property type="entry name" value="HTH_ARSR_2"/>
    <property type="match status" value="1"/>
</dbReference>
<evidence type="ECO:0000256" key="3">
    <source>
        <dbReference type="ARBA" id="ARBA00023163"/>
    </source>
</evidence>
<dbReference type="AlphaFoldDB" id="A0A7D6BNN9"/>
<accession>A0A7D6BNN9</accession>
<dbReference type="InterPro" id="IPR001845">
    <property type="entry name" value="HTH_ArsR_DNA-bd_dom"/>
</dbReference>
<keyword evidence="1" id="KW-0805">Transcription regulation</keyword>
<evidence type="ECO:0000313" key="5">
    <source>
        <dbReference type="EMBL" id="QLJ52722.1"/>
    </source>
</evidence>
<dbReference type="PANTHER" id="PTHR33154:SF36">
    <property type="entry name" value="TRANSCRIPTIONAL REGULATOR"/>
    <property type="match status" value="1"/>
</dbReference>
<dbReference type="NCBIfam" id="NF033788">
    <property type="entry name" value="HTH_metalloreg"/>
    <property type="match status" value="1"/>
</dbReference>
<feature type="domain" description="HTH arsR-type" evidence="4">
    <location>
        <begin position="1"/>
        <end position="90"/>
    </location>
</feature>
<proteinExistence type="predicted"/>
<dbReference type="PRINTS" id="PR00778">
    <property type="entry name" value="HTHARSR"/>
</dbReference>